<accession>A0A5C6C6F7</accession>
<dbReference type="EMBL" id="SJPU01000001">
    <property type="protein sequence ID" value="TWU18974.1"/>
    <property type="molecule type" value="Genomic_DNA"/>
</dbReference>
<dbReference type="OrthoDB" id="263024at2"/>
<organism evidence="1 2">
    <name type="scientific">Allorhodopirellula heiligendammensis</name>
    <dbReference type="NCBI Taxonomy" id="2714739"/>
    <lineage>
        <taxon>Bacteria</taxon>
        <taxon>Pseudomonadati</taxon>
        <taxon>Planctomycetota</taxon>
        <taxon>Planctomycetia</taxon>
        <taxon>Pirellulales</taxon>
        <taxon>Pirellulaceae</taxon>
        <taxon>Allorhodopirellula</taxon>
    </lineage>
</organism>
<protein>
    <submittedName>
        <fullName evidence="1">Uncharacterized protein</fullName>
    </submittedName>
</protein>
<name>A0A5C6C6F7_9BACT</name>
<gene>
    <name evidence="1" type="ORF">Poly21_11450</name>
</gene>
<evidence type="ECO:0000313" key="1">
    <source>
        <dbReference type="EMBL" id="TWU18974.1"/>
    </source>
</evidence>
<dbReference type="AlphaFoldDB" id="A0A5C6C6F7"/>
<sequence>MGYVEGEEFSPTHFRSRRFSFYEIPIIHWQITPIVRVSSTPSTALLLTQQNWISLPPTAPADWHLVSLRRGGRGLQDDDAALLLDQLRLERDGSPYWSQWSQKHPKLASVLWPTIGKLAQRELYILMPRLLERVRPIDTVDALQATQREYLEREYASLVRDMRAAGMDGLADALAAEAAQYSRGSSSKGVGTP</sequence>
<reference evidence="1 2" key="1">
    <citation type="journal article" date="2020" name="Antonie Van Leeuwenhoek">
        <title>Rhodopirellula heiligendammensis sp. nov., Rhodopirellula pilleata sp. nov., and Rhodopirellula solitaria sp. nov. isolated from natural or artificial marine surfaces in Northern Germany and California, USA, and emended description of the genus Rhodopirellula.</title>
        <authorList>
            <person name="Kallscheuer N."/>
            <person name="Wiegand S."/>
            <person name="Jogler M."/>
            <person name="Boedeker C."/>
            <person name="Peeters S.H."/>
            <person name="Rast P."/>
            <person name="Heuer A."/>
            <person name="Jetten M.S.M."/>
            <person name="Rohde M."/>
            <person name="Jogler C."/>
        </authorList>
    </citation>
    <scope>NUCLEOTIDE SEQUENCE [LARGE SCALE GENOMIC DNA]</scope>
    <source>
        <strain evidence="1 2">Poly21</strain>
    </source>
</reference>
<keyword evidence="2" id="KW-1185">Reference proteome</keyword>
<dbReference type="Proteomes" id="UP000319908">
    <property type="component" value="Unassembled WGS sequence"/>
</dbReference>
<comment type="caution">
    <text evidence="1">The sequence shown here is derived from an EMBL/GenBank/DDBJ whole genome shotgun (WGS) entry which is preliminary data.</text>
</comment>
<proteinExistence type="predicted"/>
<evidence type="ECO:0000313" key="2">
    <source>
        <dbReference type="Proteomes" id="UP000319908"/>
    </source>
</evidence>